<evidence type="ECO:0000313" key="2">
    <source>
        <dbReference type="EMBL" id="TKV95132.1"/>
    </source>
</evidence>
<organism evidence="2 3">
    <name type="scientific">Setaria viridis</name>
    <name type="common">Green bristlegrass</name>
    <name type="synonym">Setaria italica subsp. viridis</name>
    <dbReference type="NCBI Taxonomy" id="4556"/>
    <lineage>
        <taxon>Eukaryota</taxon>
        <taxon>Viridiplantae</taxon>
        <taxon>Streptophyta</taxon>
        <taxon>Embryophyta</taxon>
        <taxon>Tracheophyta</taxon>
        <taxon>Spermatophyta</taxon>
        <taxon>Magnoliopsida</taxon>
        <taxon>Liliopsida</taxon>
        <taxon>Poales</taxon>
        <taxon>Poaceae</taxon>
        <taxon>PACMAD clade</taxon>
        <taxon>Panicoideae</taxon>
        <taxon>Panicodae</taxon>
        <taxon>Paniceae</taxon>
        <taxon>Cenchrinae</taxon>
        <taxon>Setaria</taxon>
    </lineage>
</organism>
<feature type="coiled-coil region" evidence="1">
    <location>
        <begin position="65"/>
        <end position="113"/>
    </location>
</feature>
<accession>A0A4U6T532</accession>
<evidence type="ECO:0000313" key="3">
    <source>
        <dbReference type="Proteomes" id="UP000298652"/>
    </source>
</evidence>
<evidence type="ECO:0000256" key="1">
    <source>
        <dbReference type="SAM" id="Coils"/>
    </source>
</evidence>
<keyword evidence="1" id="KW-0175">Coiled coil</keyword>
<dbReference type="Gramene" id="TKV95132">
    <property type="protein sequence ID" value="TKV95132"/>
    <property type="gene ID" value="SEVIR_9G340850v2"/>
</dbReference>
<gene>
    <name evidence="2" type="ORF">SEVIR_9G340850v2</name>
</gene>
<reference evidence="2" key="1">
    <citation type="submission" date="2019-03" db="EMBL/GenBank/DDBJ databases">
        <title>WGS assembly of Setaria viridis.</title>
        <authorList>
            <person name="Huang P."/>
            <person name="Jenkins J."/>
            <person name="Grimwood J."/>
            <person name="Barry K."/>
            <person name="Healey A."/>
            <person name="Mamidi S."/>
            <person name="Sreedasyam A."/>
            <person name="Shu S."/>
            <person name="Feldman M."/>
            <person name="Wu J."/>
            <person name="Yu Y."/>
            <person name="Chen C."/>
            <person name="Johnson J."/>
            <person name="Rokhsar D."/>
            <person name="Baxter I."/>
            <person name="Schmutz J."/>
            <person name="Brutnell T."/>
            <person name="Kellogg E."/>
        </authorList>
    </citation>
    <scope>NUCLEOTIDE SEQUENCE [LARGE SCALE GENOMIC DNA]</scope>
</reference>
<sequence>MEVEMRVMYRRVGAYAADVIKHSRRKPQMLQGHGDTIICTEVLAKELAKERGYSSRPLMKYDGQSVEYRNNVQQFEKKKDRLRKRNKSLKQQLRVLEKTKEDLQGRVVDWQNSYYQVTDYHDKLSTLYENLDHHLQKKKKMRKDGEVDLVNTMKTLQEREAELEATKLALK</sequence>
<keyword evidence="3" id="KW-1185">Reference proteome</keyword>
<dbReference type="EMBL" id="CM016560">
    <property type="protein sequence ID" value="TKV95132.1"/>
    <property type="molecule type" value="Genomic_DNA"/>
</dbReference>
<dbReference type="Proteomes" id="UP000298652">
    <property type="component" value="Chromosome 9"/>
</dbReference>
<dbReference type="AlphaFoldDB" id="A0A4U6T532"/>
<name>A0A4U6T532_SETVI</name>
<proteinExistence type="predicted"/>
<protein>
    <submittedName>
        <fullName evidence="2">Uncharacterized protein</fullName>
    </submittedName>
</protein>